<accession>A0A0U1P5M5</accession>
<dbReference type="EMBL" id="DF196819">
    <property type="protein sequence ID" value="GAD29991.1"/>
    <property type="molecule type" value="Genomic_DNA"/>
</dbReference>
<gene>
    <name evidence="2" type="ORF">PLEI_1645</name>
</gene>
<reference evidence="3" key="1">
    <citation type="submission" date="2012-12" db="EMBL/GenBank/DDBJ databases">
        <title>Genome Sequence of Photobacterium leiognathi lrivu.4.1.</title>
        <authorList>
            <person name="Urbanczyk H."/>
            <person name="Ogura Y."/>
            <person name="Hayashi T."/>
            <person name="Dunlap P.V."/>
        </authorList>
    </citation>
    <scope>NUCLEOTIDE SEQUENCE [LARGE SCALE GENOMIC DNA]</scope>
    <source>
        <strain evidence="3">lrivu.4.1</strain>
    </source>
</reference>
<dbReference type="HOGENOM" id="CLU_1198884_0_0_6"/>
<protein>
    <submittedName>
        <fullName evidence="2">Uncharacterized protein</fullName>
    </submittedName>
</protein>
<keyword evidence="1" id="KW-1133">Transmembrane helix</keyword>
<evidence type="ECO:0000313" key="3">
    <source>
        <dbReference type="Proteomes" id="UP000030675"/>
    </source>
</evidence>
<evidence type="ECO:0000256" key="1">
    <source>
        <dbReference type="SAM" id="Phobius"/>
    </source>
</evidence>
<evidence type="ECO:0000313" key="2">
    <source>
        <dbReference type="EMBL" id="GAD29991.1"/>
    </source>
</evidence>
<dbReference type="eggNOG" id="COG3650">
    <property type="taxonomic scope" value="Bacteria"/>
</dbReference>
<name>A0A0U1P5M5_PHOLE</name>
<dbReference type="Proteomes" id="UP000030675">
    <property type="component" value="Unassembled WGS sequence"/>
</dbReference>
<dbReference type="AlphaFoldDB" id="A0A0U1P5M5"/>
<feature type="transmembrane region" description="Helical" evidence="1">
    <location>
        <begin position="6"/>
        <end position="24"/>
    </location>
</feature>
<organism evidence="2 3">
    <name type="scientific">Photobacterium leiognathi lrivu.4.1</name>
    <dbReference type="NCBI Taxonomy" id="1248232"/>
    <lineage>
        <taxon>Bacteria</taxon>
        <taxon>Pseudomonadati</taxon>
        <taxon>Pseudomonadota</taxon>
        <taxon>Gammaproteobacteria</taxon>
        <taxon>Vibrionales</taxon>
        <taxon>Vibrionaceae</taxon>
        <taxon>Photobacterium</taxon>
    </lineage>
</organism>
<proteinExistence type="predicted"/>
<sequence>MDKRQIVFLSIVLTVIALVAFALYEEKIKPEKATLDQLVTEYILAKGEMLPQTTENEPAYLSGQADLDNNGKQETFILMQIDKYCDKQQCNAYLFDDKDKVIAKWKNIQRPVLLGNDTTDGWKNIILTTNDQMHIIKHNKTQYNQDMKKAPIYDDKDQAFEAVGLAIDSDYYQKDGTNLELDYSQPIFDCQSCYLFSYEKFNDDASQLYYLSVDVTTKRVRTVEASTISDK</sequence>
<dbReference type="RefSeq" id="WP_023932523.1">
    <property type="nucleotide sequence ID" value="NZ_DF196819.1"/>
</dbReference>
<keyword evidence="1" id="KW-0472">Membrane</keyword>
<keyword evidence="1" id="KW-0812">Transmembrane</keyword>